<keyword evidence="3" id="KW-1185">Reference proteome</keyword>
<evidence type="ECO:0000313" key="2">
    <source>
        <dbReference type="EMBL" id="CAL1702719.1"/>
    </source>
</evidence>
<proteinExistence type="predicted"/>
<feature type="compositionally biased region" description="Pro residues" evidence="1">
    <location>
        <begin position="669"/>
        <end position="680"/>
    </location>
</feature>
<feature type="region of interest" description="Disordered" evidence="1">
    <location>
        <begin position="634"/>
        <end position="731"/>
    </location>
</feature>
<feature type="region of interest" description="Disordered" evidence="1">
    <location>
        <begin position="430"/>
        <end position="528"/>
    </location>
</feature>
<reference evidence="3" key="1">
    <citation type="submission" date="2024-04" db="EMBL/GenBank/DDBJ databases">
        <authorList>
            <person name="Shaw F."/>
            <person name="Minotto A."/>
        </authorList>
    </citation>
    <scope>NUCLEOTIDE SEQUENCE [LARGE SCALE GENOMIC DNA]</scope>
</reference>
<protein>
    <submittedName>
        <fullName evidence="2">Uncharacterized protein</fullName>
    </submittedName>
</protein>
<evidence type="ECO:0000256" key="1">
    <source>
        <dbReference type="SAM" id="MobiDB-lite"/>
    </source>
</evidence>
<feature type="compositionally biased region" description="Low complexity" evidence="1">
    <location>
        <begin position="494"/>
        <end position="520"/>
    </location>
</feature>
<feature type="compositionally biased region" description="Polar residues" evidence="1">
    <location>
        <begin position="439"/>
        <end position="450"/>
    </location>
</feature>
<feature type="compositionally biased region" description="Polar residues" evidence="1">
    <location>
        <begin position="685"/>
        <end position="705"/>
    </location>
</feature>
<organism evidence="2 3">
    <name type="scientific">Somion occarium</name>
    <dbReference type="NCBI Taxonomy" id="3059160"/>
    <lineage>
        <taxon>Eukaryota</taxon>
        <taxon>Fungi</taxon>
        <taxon>Dikarya</taxon>
        <taxon>Basidiomycota</taxon>
        <taxon>Agaricomycotina</taxon>
        <taxon>Agaricomycetes</taxon>
        <taxon>Polyporales</taxon>
        <taxon>Cerrenaceae</taxon>
        <taxon>Somion</taxon>
    </lineage>
</organism>
<feature type="compositionally biased region" description="Pro residues" evidence="1">
    <location>
        <begin position="636"/>
        <end position="646"/>
    </location>
</feature>
<accession>A0ABP1D709</accession>
<evidence type="ECO:0000313" key="3">
    <source>
        <dbReference type="Proteomes" id="UP001497453"/>
    </source>
</evidence>
<name>A0ABP1D709_9APHY</name>
<dbReference type="Proteomes" id="UP001497453">
    <property type="component" value="Chromosome 2"/>
</dbReference>
<gene>
    <name evidence="2" type="ORF">GFSPODELE1_LOCUS4192</name>
</gene>
<sequence length="816" mass="88534">MDVDVDGSLSLSPEERQRRLLVFNVVMQNLRAIGALSLEDYLGLGSVDDKVIEDDHAGRSTSAIQTHAASSILGLGDTSFSEPQSQPVVATMVPDKDMAEPEHPSIKEIEDLCLKHTNARVRPFWLTVKDPKQSSLYGCVLRIQLSPRSWRVYSVDTTYSDPAGAKVACAEAYRDYVLQYLRTEGPKAEPDLNNLNSEPVPAMLRNEAIWTVQAYCDTLPKPLPENAGNKTASDINAPSWLNSMLQVSRGSRLSANFIWTEPNKHGLHGCLLRLSSPAECRSYLVDSRFAKRAEAKASVCLLAMSEGAGNFIRDLAKQVEDRLPLSVRKVVSSLYLPTLISECRKLRPEVQPVFEYVTEDDACGCTLTLTLGSDRSRSYTVPAEYRTRNDAKIAVVAVAVSEGVFEFIGVQPSTLFPNYAQPSAVPGVGNGAQKRKYDSMNTNGPFTPGSTDRRWKRRKQTPIGDFAQGTPVNGGNFQKHNRGKYSFPKNGQRQPWSSPFPSTSSSPYSSPYSPVPYQQPGVNGAASGYPTSPYGMTMSQPTPYMPSPSPYTTIAPGITYYPHGMASSQCAPASTSTTDTYHPSQPASAMQPYANGMPPHPPPLPASHPVTTYQPIQPSASQIPYSSATYSQPFQPYIPTPSPASPYTPTYGSSIPAPSQPYSGVPYSGLPPPPPPPPTYAQPISPVQPSAQTPSTGQSSGSANPIDSPIERKAMVKRPVQRPKPSKLSGGGKVTIAVEATPQSSVTALYDYCREAGLAAPEFRNEIVMNVSGENKHKVWVVIGKQKMELPTTFPSLSQGQEKVAKKVLEQLRSAS</sequence>
<dbReference type="EMBL" id="OZ037945">
    <property type="protein sequence ID" value="CAL1702719.1"/>
    <property type="molecule type" value="Genomic_DNA"/>
</dbReference>
<feature type="compositionally biased region" description="Basic residues" evidence="1">
    <location>
        <begin position="715"/>
        <end position="725"/>
    </location>
</feature>